<dbReference type="PROSITE" id="PS50020">
    <property type="entry name" value="WW_DOMAIN_2"/>
    <property type="match status" value="3"/>
</dbReference>
<dbReference type="Gene3D" id="2.20.70.10">
    <property type="match status" value="3"/>
</dbReference>
<dbReference type="Proteomes" id="UP000028582">
    <property type="component" value="Unassembled WGS sequence"/>
</dbReference>
<feature type="compositionally biased region" description="Polar residues" evidence="1">
    <location>
        <begin position="347"/>
        <end position="359"/>
    </location>
</feature>
<feature type="domain" description="WW" evidence="2">
    <location>
        <begin position="1570"/>
        <end position="1604"/>
    </location>
</feature>
<feature type="region of interest" description="Disordered" evidence="1">
    <location>
        <begin position="182"/>
        <end position="311"/>
    </location>
</feature>
<feature type="region of interest" description="Disordered" evidence="1">
    <location>
        <begin position="343"/>
        <end position="441"/>
    </location>
</feature>
<feature type="region of interest" description="Disordered" evidence="1">
    <location>
        <begin position="70"/>
        <end position="120"/>
    </location>
</feature>
<proteinExistence type="predicted"/>
<feature type="compositionally biased region" description="Basic and acidic residues" evidence="1">
    <location>
        <begin position="971"/>
        <end position="985"/>
    </location>
</feature>
<dbReference type="OrthoDB" id="194556at2759"/>
<name>A0A081AIB8_PHYNI</name>
<feature type="region of interest" description="Disordered" evidence="1">
    <location>
        <begin position="564"/>
        <end position="628"/>
    </location>
</feature>
<accession>A0A081AIB8</accession>
<feature type="compositionally biased region" description="Polar residues" evidence="1">
    <location>
        <begin position="406"/>
        <end position="416"/>
    </location>
</feature>
<reference evidence="3 4" key="1">
    <citation type="submission" date="2013-11" db="EMBL/GenBank/DDBJ databases">
        <title>The Genome Sequence of Phytophthora parasitica P1976.</title>
        <authorList>
            <consortium name="The Broad Institute Genomics Platform"/>
            <person name="Russ C."/>
            <person name="Tyler B."/>
            <person name="Panabieres F."/>
            <person name="Shan W."/>
            <person name="Tripathy S."/>
            <person name="Grunwald N."/>
            <person name="Machado M."/>
            <person name="Johnson C.S."/>
            <person name="Walker B."/>
            <person name="Young S."/>
            <person name="Zeng Q."/>
            <person name="Gargeya S."/>
            <person name="Fitzgerald M."/>
            <person name="Haas B."/>
            <person name="Abouelleil A."/>
            <person name="Allen A.W."/>
            <person name="Alvarado L."/>
            <person name="Arachchi H.M."/>
            <person name="Berlin A.M."/>
            <person name="Chapman S.B."/>
            <person name="Gainer-Dewar J."/>
            <person name="Goldberg J."/>
            <person name="Griggs A."/>
            <person name="Gujja S."/>
            <person name="Hansen M."/>
            <person name="Howarth C."/>
            <person name="Imamovic A."/>
            <person name="Ireland A."/>
            <person name="Larimer J."/>
            <person name="McCowan C."/>
            <person name="Murphy C."/>
            <person name="Pearson M."/>
            <person name="Poon T.W."/>
            <person name="Priest M."/>
            <person name="Roberts A."/>
            <person name="Saif S."/>
            <person name="Shea T."/>
            <person name="Sisk P."/>
            <person name="Sykes S."/>
            <person name="Wortman J."/>
            <person name="Nusbaum C."/>
            <person name="Birren B."/>
        </authorList>
    </citation>
    <scope>NUCLEOTIDE SEQUENCE [LARGE SCALE GENOMIC DNA]</scope>
    <source>
        <strain evidence="3 4">P1976</strain>
    </source>
</reference>
<protein>
    <recommendedName>
        <fullName evidence="2">WW domain-containing protein</fullName>
    </recommendedName>
</protein>
<dbReference type="CDD" id="cd00201">
    <property type="entry name" value="WW"/>
    <property type="match status" value="3"/>
</dbReference>
<feature type="compositionally biased region" description="Basic and acidic residues" evidence="1">
    <location>
        <begin position="228"/>
        <end position="250"/>
    </location>
</feature>
<dbReference type="SMART" id="SM00456">
    <property type="entry name" value="WW"/>
    <property type="match status" value="3"/>
</dbReference>
<dbReference type="PANTHER" id="PTHR47852">
    <property type="entry name" value="OS06G0298400 PROTEIN"/>
    <property type="match status" value="1"/>
</dbReference>
<dbReference type="PANTHER" id="PTHR47852:SF2">
    <property type="entry name" value="WW DOMAIN-CONTAINING PROTEIN"/>
    <property type="match status" value="1"/>
</dbReference>
<dbReference type="InterPro" id="IPR036020">
    <property type="entry name" value="WW_dom_sf"/>
</dbReference>
<feature type="compositionally biased region" description="Polar residues" evidence="1">
    <location>
        <begin position="1263"/>
        <end position="1279"/>
    </location>
</feature>
<sequence>MTESTTRDFISQWPYDHAQGYDESTMQWRGVDRVAEQIRQREERHLDEDFATMDFETRAATLEAHFFQPLRRSSGRKSPVGARPVTRIRPQSASHTRRATENNRPANSRVRPQSAKTRSEVPCSVNVVQNQNRVVWKSVAQQNPSKWREMLERGPEFEQLNLRRLELETYELLYNTLQQHQVVESKATTRRRKRQNSAAIAGKAQDCSPTLACGSGLHLARSRKRRQQEHDRQMMLGKGRESSRADRSEDNQAIQDKTRTRSKLVNKKKAEKQRLESQHTSQTSAQQRAPKFPHQKRSTRGPWIPSGLSRSLGKSFETCEKQMSMEKRVAEVLAAFRRQADTHLRSSRNVQNQLKAQQSARERRPRKTDLPLDNSTVAKPHVASTRSKSANATMSRQTSSRSSSSDKQLQRNCSNQDTEEPAAVEVQSPRSAQCALQSPGYGNENLPSESLATLTLVIPPLKLPPHLWEDQQTHDSVDSASSDLPVQNKMVGTSSEPTVQYLELGVACEDYPESFVQSGASAHATAVAESKTSNMAPANCDLMSVTSAELHVANDLDADVNEASCTNQDSDVSPIGSTNEEISHEEQKEESTGRQDSDIVEEEHVAESLIERASTGSSPEDTEPSPTAFGYELSEEEFSIVSCGTNCDSRNNLPDVEKDDYMNLLSDRDMFHGETGACGEEGAQVNEERILVEGSMSPRQETSTGLSVHADVNVTVSQPAETEAFALKESVLDLNDSDVGTSVESDTKGGEQLLTVRYVVNKSPSSRIEVAGLGGKTNSADVDKFDILVEISPQAATDSDVLPYVGDSERGLSGNTIIEPANMVDEADSSLSFMRPEQSVCGYETLTYQEVVLRDEKEGIKTASISSDYLVESKGNESAYEGSNSSAMTMSGSQYDQSTDGPLDPSLLTDSKTLLLDRSISMESGETLLLLTTDAGAIDQARMIPQLATSEATDRLDRNDCVRDLQSPETNRNHSESDTGDEQRDVEYFIYNNTVSSNLLSLAMETLTDTATTTSTMLADHKIIEMELTTEHATVHSTSPSAKSEPRSPKKTKISKSNATQKEPTMTVTNGETAIATPPPPQDSSPQSQHGTGDLQKEDPFWLHQQAVTRSFLQRVSSRKLAEENLDSIHSQSCQEQVERDNQLRSTVRVSVAAVVDAETLLGQNENPVKERESIDGDAVSPLKRECSEALNDCHSTVEKYPQVLVTEAATLDLATTSPTENDTRVDDGSTSTSVMTDTCPDAKPAQVNSVDRAQWKEEPDASQLSGGEQEASTQERPQLSLTFDALAPLTEMFDQDPTQPWTEHHNAARKIQSLYRCFVRRQLILDQLRFMVAKKRRQTRRKTRQKIKKTRAADAVGSDLEHESSVAGIRVDADNVENLLDEVQHVAPASVSCAIGLNLTPELHSSEIPEPIERIGPPKGSSEFAVELFDDFAEVNGDMLGATTDLENPASENYVVNSPNYTTSFELPLVEEVVSHHQPTLLPSENTEVGPSNNKLAAASVDTAIDSESAAMQPRWDRYVDSTTSKSFYYNPVTNETQWTAPGHTAINSADAAAATATDAVVSPSGQDAPTRGTWQEFLDEASGQLYYYNTKTGECSWEPPSGDSPGVVESLQSVATAESAAIGVSSWVMYVDPASQAPYYVNVETLATSWEAPDSFTVAAAAAAEPNVTATANEDSYVIDDHVALEI</sequence>
<feature type="compositionally biased region" description="Low complexity" evidence="1">
    <location>
        <begin position="395"/>
        <end position="405"/>
    </location>
</feature>
<evidence type="ECO:0000259" key="2">
    <source>
        <dbReference type="PROSITE" id="PS50020"/>
    </source>
</evidence>
<evidence type="ECO:0000256" key="1">
    <source>
        <dbReference type="SAM" id="MobiDB-lite"/>
    </source>
</evidence>
<feature type="compositionally biased region" description="Polar residues" evidence="1">
    <location>
        <begin position="102"/>
        <end position="116"/>
    </location>
</feature>
<dbReference type="Pfam" id="PF00397">
    <property type="entry name" value="WW"/>
    <property type="match status" value="2"/>
</dbReference>
<feature type="region of interest" description="Disordered" evidence="1">
    <location>
        <begin position="876"/>
        <end position="903"/>
    </location>
</feature>
<evidence type="ECO:0000313" key="4">
    <source>
        <dbReference type="Proteomes" id="UP000028582"/>
    </source>
</evidence>
<feature type="compositionally biased region" description="Polar residues" evidence="1">
    <location>
        <begin position="564"/>
        <end position="579"/>
    </location>
</feature>
<feature type="domain" description="WW" evidence="2">
    <location>
        <begin position="1511"/>
        <end position="1545"/>
    </location>
</feature>
<feature type="compositionally biased region" description="Polar residues" evidence="1">
    <location>
        <begin position="278"/>
        <end position="287"/>
    </location>
</feature>
<feature type="domain" description="WW" evidence="2">
    <location>
        <begin position="1627"/>
        <end position="1657"/>
    </location>
</feature>
<dbReference type="SUPFAM" id="SSF51045">
    <property type="entry name" value="WW domain"/>
    <property type="match status" value="2"/>
</dbReference>
<comment type="caution">
    <text evidence="3">The sequence shown here is derived from an EMBL/GenBank/DDBJ whole genome shotgun (WGS) entry which is preliminary data.</text>
</comment>
<feature type="region of interest" description="Disordered" evidence="1">
    <location>
        <begin position="964"/>
        <end position="985"/>
    </location>
</feature>
<feature type="compositionally biased region" description="Polar residues" evidence="1">
    <location>
        <begin position="881"/>
        <end position="900"/>
    </location>
</feature>
<organism evidence="3 4">
    <name type="scientific">Phytophthora nicotianae P1976</name>
    <dbReference type="NCBI Taxonomy" id="1317066"/>
    <lineage>
        <taxon>Eukaryota</taxon>
        <taxon>Sar</taxon>
        <taxon>Stramenopiles</taxon>
        <taxon>Oomycota</taxon>
        <taxon>Peronosporomycetes</taxon>
        <taxon>Peronosporales</taxon>
        <taxon>Peronosporaceae</taxon>
        <taxon>Phytophthora</taxon>
    </lineage>
</organism>
<feature type="compositionally biased region" description="Basic residues" evidence="1">
    <location>
        <begin position="260"/>
        <end position="271"/>
    </location>
</feature>
<dbReference type="InterPro" id="IPR001202">
    <property type="entry name" value="WW_dom"/>
</dbReference>
<feature type="compositionally biased region" description="Polar residues" evidence="1">
    <location>
        <begin position="384"/>
        <end position="394"/>
    </location>
</feature>
<evidence type="ECO:0000313" key="3">
    <source>
        <dbReference type="EMBL" id="ETO78629.1"/>
    </source>
</evidence>
<feature type="region of interest" description="Disordered" evidence="1">
    <location>
        <begin position="1215"/>
        <end position="1279"/>
    </location>
</feature>
<gene>
    <name evidence="3" type="ORF">F444_06481</name>
</gene>
<feature type="region of interest" description="Disordered" evidence="1">
    <location>
        <begin position="1031"/>
        <end position="1096"/>
    </location>
</feature>
<dbReference type="EMBL" id="ANJA01001197">
    <property type="protein sequence ID" value="ETO78629.1"/>
    <property type="molecule type" value="Genomic_DNA"/>
</dbReference>
<feature type="compositionally biased region" description="Basic and acidic residues" evidence="1">
    <location>
        <begin position="581"/>
        <end position="610"/>
    </location>
</feature>
<feature type="compositionally biased region" description="Polar residues" evidence="1">
    <location>
        <begin position="1055"/>
        <end position="1072"/>
    </location>
</feature>